<gene>
    <name evidence="2" type="primary">LOC107800098</name>
</gene>
<dbReference type="PaxDb" id="4097-A0A1S4AQ70"/>
<dbReference type="STRING" id="4097.A0A1S4AQ70"/>
<dbReference type="KEGG" id="nta:107800098"/>
<dbReference type="AlphaFoldDB" id="A0A1S4AQ70"/>
<reference evidence="2" key="1">
    <citation type="submission" date="2025-08" db="UniProtKB">
        <authorList>
            <consortium name="RefSeq"/>
        </authorList>
    </citation>
    <scope>IDENTIFICATION</scope>
</reference>
<dbReference type="RefSeq" id="XP_016478731.1">
    <property type="nucleotide sequence ID" value="XM_016623245.1"/>
</dbReference>
<dbReference type="PROSITE" id="PS50878">
    <property type="entry name" value="RT_POL"/>
    <property type="match status" value="1"/>
</dbReference>
<dbReference type="InterPro" id="IPR000477">
    <property type="entry name" value="RT_dom"/>
</dbReference>
<dbReference type="Pfam" id="PF00078">
    <property type="entry name" value="RVT_1"/>
    <property type="match status" value="1"/>
</dbReference>
<dbReference type="PANTHER" id="PTHR46890:SF33">
    <property type="match status" value="1"/>
</dbReference>
<name>A0A1S4AQ70_TOBAC</name>
<accession>A0A1S4AQ70</accession>
<proteinExistence type="predicted"/>
<dbReference type="SUPFAM" id="SSF56672">
    <property type="entry name" value="DNA/RNA polymerases"/>
    <property type="match status" value="1"/>
</dbReference>
<feature type="domain" description="Reverse transcriptase" evidence="1">
    <location>
        <begin position="1"/>
        <end position="161"/>
    </location>
</feature>
<feature type="non-terminal residue" evidence="2">
    <location>
        <position position="169"/>
    </location>
</feature>
<dbReference type="OrthoDB" id="1227106at2759"/>
<organism evidence="2">
    <name type="scientific">Nicotiana tabacum</name>
    <name type="common">Common tobacco</name>
    <dbReference type="NCBI Taxonomy" id="4097"/>
    <lineage>
        <taxon>Eukaryota</taxon>
        <taxon>Viridiplantae</taxon>
        <taxon>Streptophyta</taxon>
        <taxon>Embryophyta</taxon>
        <taxon>Tracheophyta</taxon>
        <taxon>Spermatophyta</taxon>
        <taxon>Magnoliopsida</taxon>
        <taxon>eudicotyledons</taxon>
        <taxon>Gunneridae</taxon>
        <taxon>Pentapetalae</taxon>
        <taxon>asterids</taxon>
        <taxon>lamiids</taxon>
        <taxon>Solanales</taxon>
        <taxon>Solanaceae</taxon>
        <taxon>Nicotianoideae</taxon>
        <taxon>Nicotianeae</taxon>
        <taxon>Nicotiana</taxon>
    </lineage>
</organism>
<evidence type="ECO:0000259" key="1">
    <source>
        <dbReference type="PROSITE" id="PS50878"/>
    </source>
</evidence>
<sequence length="169" mass="18977">MGFGDRWIRWIRYSLTTVKYSILVNRAPVGFFSPQKGIRQGDPLSPFLFILAMEGLSRMLDKAKQMQWIEGFRVGNNIIDPVAVSHLLYADDTLIFCGVEKLQVQYLNLTLLIFEAISGLHINMQKSMIYPVNTVPNLEELASIMSCVIGSFPTTYLGLPLGAKYKAIG</sequence>
<dbReference type="InterPro" id="IPR052343">
    <property type="entry name" value="Retrotransposon-Effector_Assoc"/>
</dbReference>
<evidence type="ECO:0000313" key="2">
    <source>
        <dbReference type="RefSeq" id="XP_016478731.1"/>
    </source>
</evidence>
<dbReference type="PANTHER" id="PTHR46890">
    <property type="entry name" value="NON-LTR RETROLELEMENT REVERSE TRANSCRIPTASE-LIKE PROTEIN-RELATED"/>
    <property type="match status" value="1"/>
</dbReference>
<dbReference type="InterPro" id="IPR043502">
    <property type="entry name" value="DNA/RNA_pol_sf"/>
</dbReference>
<dbReference type="OMA" id="DRWIRWI"/>
<protein>
    <submittedName>
        <fullName evidence="2">Uncharacterized mitochondrial protein AtMg01250-like</fullName>
    </submittedName>
</protein>